<dbReference type="InterPro" id="IPR032466">
    <property type="entry name" value="Metal_Hydrolase"/>
</dbReference>
<keyword evidence="1" id="KW-0456">Lyase</keyword>
<dbReference type="GO" id="GO:0019748">
    <property type="term" value="P:secondary metabolic process"/>
    <property type="evidence" value="ECO:0007669"/>
    <property type="project" value="TreeGrafter"/>
</dbReference>
<dbReference type="GO" id="GO:0016787">
    <property type="term" value="F:hydrolase activity"/>
    <property type="evidence" value="ECO:0007669"/>
    <property type="project" value="InterPro"/>
</dbReference>
<dbReference type="Pfam" id="PF04909">
    <property type="entry name" value="Amidohydro_2"/>
    <property type="match status" value="1"/>
</dbReference>
<dbReference type="InterPro" id="IPR032465">
    <property type="entry name" value="ACMSD"/>
</dbReference>
<feature type="domain" description="Amidohydrolase-related" evidence="2">
    <location>
        <begin position="18"/>
        <end position="256"/>
    </location>
</feature>
<organism evidence="3">
    <name type="scientific">bioreactor metagenome</name>
    <dbReference type="NCBI Taxonomy" id="1076179"/>
    <lineage>
        <taxon>unclassified sequences</taxon>
        <taxon>metagenomes</taxon>
        <taxon>ecological metagenomes</taxon>
    </lineage>
</organism>
<evidence type="ECO:0000313" key="3">
    <source>
        <dbReference type="EMBL" id="MPM90999.1"/>
    </source>
</evidence>
<dbReference type="Gene3D" id="3.20.20.140">
    <property type="entry name" value="Metal-dependent hydrolases"/>
    <property type="match status" value="1"/>
</dbReference>
<dbReference type="PANTHER" id="PTHR21240">
    <property type="entry name" value="2-AMINO-3-CARBOXYLMUCONATE-6-SEMIALDEHYDE DECARBOXYLASE"/>
    <property type="match status" value="1"/>
</dbReference>
<dbReference type="PANTHER" id="PTHR21240:SF28">
    <property type="entry name" value="ISO-OROTATE DECARBOXYLASE (EUROFUNG)"/>
    <property type="match status" value="1"/>
</dbReference>
<dbReference type="InterPro" id="IPR006680">
    <property type="entry name" value="Amidohydro-rel"/>
</dbReference>
<dbReference type="GO" id="GO:0016831">
    <property type="term" value="F:carboxy-lyase activity"/>
    <property type="evidence" value="ECO:0007669"/>
    <property type="project" value="InterPro"/>
</dbReference>
<evidence type="ECO:0000256" key="1">
    <source>
        <dbReference type="ARBA" id="ARBA00023239"/>
    </source>
</evidence>
<dbReference type="AlphaFoldDB" id="A0A645DNY1"/>
<dbReference type="SUPFAM" id="SSF51556">
    <property type="entry name" value="Metallo-dependent hydrolases"/>
    <property type="match status" value="1"/>
</dbReference>
<evidence type="ECO:0000259" key="2">
    <source>
        <dbReference type="Pfam" id="PF04909"/>
    </source>
</evidence>
<proteinExistence type="predicted"/>
<dbReference type="EMBL" id="VSSQ01038120">
    <property type="protein sequence ID" value="MPM90999.1"/>
    <property type="molecule type" value="Genomic_DNA"/>
</dbReference>
<reference evidence="3" key="1">
    <citation type="submission" date="2019-08" db="EMBL/GenBank/DDBJ databases">
        <authorList>
            <person name="Kucharzyk K."/>
            <person name="Murdoch R.W."/>
            <person name="Higgins S."/>
            <person name="Loffler F."/>
        </authorList>
    </citation>
    <scope>NUCLEOTIDE SEQUENCE</scope>
</reference>
<sequence length="266" mass="29187">MKLTEYALAGLPLPGIVIDAHGHFGNETPFPLYDAGVPGLLAGMDRIGVDLFCVSPFLVLAPGYARQANDQSLALLRKHPGRFYPYMIVDVAVQSGIVAEMERCLAGGLRAIKIHSYRSISYSHPNYELLYEFAGVHGLPVLAHAEDAEIVELTPMFDRFPATTFILAHAGCLKPEQYLRAAAGHENVFLETCVSQCTRGLIEYFVRHALGDKILWGSDCPLIQQDHQIGRVIFADIAEEDKIKILGANALRVFGLEDRGIGKIKG</sequence>
<name>A0A645DNY1_9ZZZZ</name>
<gene>
    <name evidence="3" type="ORF">SDC9_138124</name>
</gene>
<accession>A0A645DNY1</accession>
<protein>
    <recommendedName>
        <fullName evidence="2">Amidohydrolase-related domain-containing protein</fullName>
    </recommendedName>
</protein>
<dbReference type="GO" id="GO:0005737">
    <property type="term" value="C:cytoplasm"/>
    <property type="evidence" value="ECO:0007669"/>
    <property type="project" value="TreeGrafter"/>
</dbReference>
<comment type="caution">
    <text evidence="3">The sequence shown here is derived from an EMBL/GenBank/DDBJ whole genome shotgun (WGS) entry which is preliminary data.</text>
</comment>